<dbReference type="RefSeq" id="WP_272999442.1">
    <property type="nucleotide sequence ID" value="NZ_PEBV01000002.1"/>
</dbReference>
<protein>
    <recommendedName>
        <fullName evidence="3">histidine kinase</fullName>
        <ecNumber evidence="3">2.7.13.3</ecNumber>
    </recommendedName>
</protein>
<dbReference type="InterPro" id="IPR005467">
    <property type="entry name" value="His_kinase_dom"/>
</dbReference>
<dbReference type="SMART" id="SM00387">
    <property type="entry name" value="HATPase_c"/>
    <property type="match status" value="1"/>
</dbReference>
<dbReference type="Proteomes" id="UP000244180">
    <property type="component" value="Unassembled WGS sequence"/>
</dbReference>
<comment type="caution">
    <text evidence="15">The sequence shown here is derived from an EMBL/GenBank/DDBJ whole genome shotgun (WGS) entry which is preliminary data.</text>
</comment>
<comment type="subcellular location">
    <subcellularLocation>
        <location evidence="2">Cell membrane</location>
        <topology evidence="2">Multi-pass membrane protein</topology>
    </subcellularLocation>
</comment>
<dbReference type="SUPFAM" id="SSF158472">
    <property type="entry name" value="HAMP domain-like"/>
    <property type="match status" value="1"/>
</dbReference>
<evidence type="ECO:0000256" key="7">
    <source>
        <dbReference type="ARBA" id="ARBA00022741"/>
    </source>
</evidence>
<feature type="domain" description="Histidine kinase" evidence="13">
    <location>
        <begin position="358"/>
        <end position="575"/>
    </location>
</feature>
<dbReference type="PANTHER" id="PTHR42878:SF3">
    <property type="entry name" value="HISTIDINE PROTEIN KINASE SAES"/>
    <property type="match status" value="1"/>
</dbReference>
<dbReference type="Gene3D" id="3.30.565.10">
    <property type="entry name" value="Histidine kinase-like ATPase, C-terminal domain"/>
    <property type="match status" value="1"/>
</dbReference>
<dbReference type="CDD" id="cd00082">
    <property type="entry name" value="HisKA"/>
    <property type="match status" value="1"/>
</dbReference>
<dbReference type="Gene3D" id="1.10.287.130">
    <property type="match status" value="1"/>
</dbReference>
<dbReference type="GO" id="GO:0030295">
    <property type="term" value="F:protein kinase activator activity"/>
    <property type="evidence" value="ECO:0007669"/>
    <property type="project" value="TreeGrafter"/>
</dbReference>
<keyword evidence="12" id="KW-1133">Transmembrane helix</keyword>
<dbReference type="InterPro" id="IPR003661">
    <property type="entry name" value="HisK_dim/P_dom"/>
</dbReference>
<dbReference type="PRINTS" id="PR00344">
    <property type="entry name" value="BCTRLSENSOR"/>
</dbReference>
<dbReference type="AlphaFoldDB" id="A0A2T5GEL9"/>
<dbReference type="EC" id="2.7.13.3" evidence="3"/>
<keyword evidence="11 12" id="KW-0472">Membrane</keyword>
<dbReference type="PANTHER" id="PTHR42878">
    <property type="entry name" value="TWO-COMPONENT HISTIDINE KINASE"/>
    <property type="match status" value="1"/>
</dbReference>
<evidence type="ECO:0000256" key="10">
    <source>
        <dbReference type="ARBA" id="ARBA00023012"/>
    </source>
</evidence>
<keyword evidence="9" id="KW-0067">ATP-binding</keyword>
<evidence type="ECO:0000256" key="12">
    <source>
        <dbReference type="SAM" id="Phobius"/>
    </source>
</evidence>
<dbReference type="InterPro" id="IPR003594">
    <property type="entry name" value="HATPase_dom"/>
</dbReference>
<name>A0A2T5GEL9_HYDSH</name>
<dbReference type="CDD" id="cd00075">
    <property type="entry name" value="HATPase"/>
    <property type="match status" value="1"/>
</dbReference>
<dbReference type="InterPro" id="IPR050351">
    <property type="entry name" value="BphY/WalK/GraS-like"/>
</dbReference>
<gene>
    <name evidence="15" type="ORF">HSCHL_2229</name>
</gene>
<dbReference type="SUPFAM" id="SSF47384">
    <property type="entry name" value="Homodimeric domain of signal transducing histidine kinase"/>
    <property type="match status" value="1"/>
</dbReference>
<evidence type="ECO:0000259" key="13">
    <source>
        <dbReference type="PROSITE" id="PS50109"/>
    </source>
</evidence>
<dbReference type="GO" id="GO:0007234">
    <property type="term" value="P:osmosensory signaling via phosphorelay pathway"/>
    <property type="evidence" value="ECO:0007669"/>
    <property type="project" value="TreeGrafter"/>
</dbReference>
<dbReference type="FunFam" id="1.10.287.130:FF:000001">
    <property type="entry name" value="Two-component sensor histidine kinase"/>
    <property type="match status" value="1"/>
</dbReference>
<dbReference type="GO" id="GO:0005886">
    <property type="term" value="C:plasma membrane"/>
    <property type="evidence" value="ECO:0007669"/>
    <property type="project" value="UniProtKB-SubCell"/>
</dbReference>
<feature type="transmembrane region" description="Helical" evidence="12">
    <location>
        <begin position="12"/>
        <end position="33"/>
    </location>
</feature>
<dbReference type="SUPFAM" id="SSF55874">
    <property type="entry name" value="ATPase domain of HSP90 chaperone/DNA topoisomerase II/histidine kinase"/>
    <property type="match status" value="1"/>
</dbReference>
<dbReference type="PROSITE" id="PS50109">
    <property type="entry name" value="HIS_KIN"/>
    <property type="match status" value="1"/>
</dbReference>
<proteinExistence type="predicted"/>
<dbReference type="InterPro" id="IPR004358">
    <property type="entry name" value="Sig_transdc_His_kin-like_C"/>
</dbReference>
<dbReference type="SMART" id="SM00388">
    <property type="entry name" value="HisKA"/>
    <property type="match status" value="1"/>
</dbReference>
<keyword evidence="7" id="KW-0547">Nucleotide-binding</keyword>
<keyword evidence="6" id="KW-0808">Transferase</keyword>
<evidence type="ECO:0000259" key="14">
    <source>
        <dbReference type="PROSITE" id="PS50885"/>
    </source>
</evidence>
<dbReference type="GO" id="GO:0000155">
    <property type="term" value="F:phosphorelay sensor kinase activity"/>
    <property type="evidence" value="ECO:0007669"/>
    <property type="project" value="InterPro"/>
</dbReference>
<evidence type="ECO:0000256" key="8">
    <source>
        <dbReference type="ARBA" id="ARBA00022777"/>
    </source>
</evidence>
<dbReference type="SUPFAM" id="SSF55785">
    <property type="entry name" value="PYP-like sensor domain (PAS domain)"/>
    <property type="match status" value="1"/>
</dbReference>
<dbReference type="Pfam" id="PF00672">
    <property type="entry name" value="HAMP"/>
    <property type="match status" value="1"/>
</dbReference>
<dbReference type="InterPro" id="IPR036097">
    <property type="entry name" value="HisK_dim/P_sf"/>
</dbReference>
<dbReference type="SMART" id="SM00304">
    <property type="entry name" value="HAMP"/>
    <property type="match status" value="1"/>
</dbReference>
<evidence type="ECO:0000256" key="11">
    <source>
        <dbReference type="ARBA" id="ARBA00023136"/>
    </source>
</evidence>
<dbReference type="Pfam" id="PF00512">
    <property type="entry name" value="HisKA"/>
    <property type="match status" value="1"/>
</dbReference>
<evidence type="ECO:0000256" key="1">
    <source>
        <dbReference type="ARBA" id="ARBA00000085"/>
    </source>
</evidence>
<keyword evidence="12" id="KW-0812">Transmembrane</keyword>
<evidence type="ECO:0000256" key="2">
    <source>
        <dbReference type="ARBA" id="ARBA00004651"/>
    </source>
</evidence>
<keyword evidence="10" id="KW-0902">Two-component regulatory system</keyword>
<organism evidence="15 16">
    <name type="scientific">Hydrogenibacillus schlegelii</name>
    <name type="common">Bacillus schlegelii</name>
    <dbReference type="NCBI Taxonomy" id="1484"/>
    <lineage>
        <taxon>Bacteria</taxon>
        <taxon>Bacillati</taxon>
        <taxon>Bacillota</taxon>
        <taxon>Bacilli</taxon>
        <taxon>Bacillales</taxon>
        <taxon>Bacillales Family X. Incertae Sedis</taxon>
        <taxon>Hydrogenibacillus</taxon>
    </lineage>
</organism>
<evidence type="ECO:0000256" key="6">
    <source>
        <dbReference type="ARBA" id="ARBA00022679"/>
    </source>
</evidence>
<dbReference type="Pfam" id="PF02518">
    <property type="entry name" value="HATPase_c"/>
    <property type="match status" value="1"/>
</dbReference>
<dbReference type="Gene3D" id="3.30.450.20">
    <property type="entry name" value="PAS domain"/>
    <property type="match status" value="1"/>
</dbReference>
<evidence type="ECO:0000256" key="4">
    <source>
        <dbReference type="ARBA" id="ARBA00022475"/>
    </source>
</evidence>
<accession>A0A2T5GEL9</accession>
<keyword evidence="5" id="KW-0597">Phosphoprotein</keyword>
<keyword evidence="8 15" id="KW-0418">Kinase</keyword>
<evidence type="ECO:0000313" key="16">
    <source>
        <dbReference type="Proteomes" id="UP000244180"/>
    </source>
</evidence>
<evidence type="ECO:0000256" key="5">
    <source>
        <dbReference type="ARBA" id="ARBA00022553"/>
    </source>
</evidence>
<evidence type="ECO:0000256" key="9">
    <source>
        <dbReference type="ARBA" id="ARBA00022840"/>
    </source>
</evidence>
<dbReference type="InterPro" id="IPR035965">
    <property type="entry name" value="PAS-like_dom_sf"/>
</dbReference>
<dbReference type="CDD" id="cd06225">
    <property type="entry name" value="HAMP"/>
    <property type="match status" value="1"/>
</dbReference>
<dbReference type="EMBL" id="PEBV01000002">
    <property type="protein sequence ID" value="PTQ54638.1"/>
    <property type="molecule type" value="Genomic_DNA"/>
</dbReference>
<feature type="domain" description="HAMP" evidence="14">
    <location>
        <begin position="188"/>
        <end position="240"/>
    </location>
</feature>
<evidence type="ECO:0000256" key="3">
    <source>
        <dbReference type="ARBA" id="ARBA00012438"/>
    </source>
</evidence>
<sequence length="585" mass="65298">MITRSVVGKLWLTIVAVGTIALVTLGMLLAQLFQNYFYTRETRDLGGIADAVVRVLAASSSRGDALAVATALVANENRTLVLIRPEEVGRAREPVRSMLEDPRFQPVWRGERVAFQGRYPVARDGGTVEEAFIVVAAGFPAERGTNVVLLYESTAPVREAIGSIDRLIFFAIVFALLTTTVFALFLTRRITLPLRDMIRAANHIAEGNYSLRLDYDFQDEVGSLARSFNHMARKLEETLTTLKRQTDERERILVSLGEGVLSVDRALQIRLANPHARRLLERAFGERDRLPEPLAALFRRTIEQRKGEEALLEAGGVHLIAVTAPLLDDDETLGAVGVLRDTTRQRQLDQLRQDFIANVSHELKTPLAMLQGYTEAILDGLFTSPEELRELVNIIYEEILRMGRLVNDLLDYTRIETGNFALDIEEIALEPLFDRLQRRYQPMFTERDVAFVVDNRAPGRFWLDRDRMEQIFINLIDNALRYTPPGGEIRITAERLASGLRLSVRDTGEGIPPEDLPFVFERFYKGDKSRTRGKGGTGLGLAIVKRLVEAHGGTIAVESAVGRGTTFVIDLPLATVPPAPKGGDE</sequence>
<dbReference type="PROSITE" id="PS50885">
    <property type="entry name" value="HAMP"/>
    <property type="match status" value="1"/>
</dbReference>
<dbReference type="GO" id="GO:0005524">
    <property type="term" value="F:ATP binding"/>
    <property type="evidence" value="ECO:0007669"/>
    <property type="project" value="UniProtKB-KW"/>
</dbReference>
<dbReference type="InterPro" id="IPR036890">
    <property type="entry name" value="HATPase_C_sf"/>
</dbReference>
<feature type="transmembrane region" description="Helical" evidence="12">
    <location>
        <begin position="167"/>
        <end position="186"/>
    </location>
</feature>
<reference evidence="15 16" key="1">
    <citation type="submission" date="2017-08" db="EMBL/GenBank/DDBJ databases">
        <title>Burning lignite coal seam in the remote Altai Mountains harbors a hydrogen-driven thermophilic microbial community.</title>
        <authorList>
            <person name="Kadnikov V.V."/>
            <person name="Mardanov A.V."/>
            <person name="Ivasenko D."/>
            <person name="Beletsky A.V."/>
            <person name="Karnachuk O.V."/>
            <person name="Ravin N.V."/>
        </authorList>
    </citation>
    <scope>NUCLEOTIDE SEQUENCE [LARGE SCALE GENOMIC DNA]</scope>
    <source>
        <strain evidence="15">AL33</strain>
    </source>
</reference>
<comment type="catalytic activity">
    <reaction evidence="1">
        <text>ATP + protein L-histidine = ADP + protein N-phospho-L-histidine.</text>
        <dbReference type="EC" id="2.7.13.3"/>
    </reaction>
</comment>
<dbReference type="FunFam" id="3.30.565.10:FF:000006">
    <property type="entry name" value="Sensor histidine kinase WalK"/>
    <property type="match status" value="1"/>
</dbReference>
<dbReference type="Gene3D" id="6.10.340.10">
    <property type="match status" value="1"/>
</dbReference>
<dbReference type="GO" id="GO:0000156">
    <property type="term" value="F:phosphorelay response regulator activity"/>
    <property type="evidence" value="ECO:0007669"/>
    <property type="project" value="TreeGrafter"/>
</dbReference>
<dbReference type="InterPro" id="IPR003660">
    <property type="entry name" value="HAMP_dom"/>
</dbReference>
<evidence type="ECO:0000313" key="15">
    <source>
        <dbReference type="EMBL" id="PTQ54638.1"/>
    </source>
</evidence>
<keyword evidence="4" id="KW-1003">Cell membrane</keyword>